<feature type="domain" description="Ig-like" evidence="5">
    <location>
        <begin position="1159"/>
        <end position="1247"/>
    </location>
</feature>
<dbReference type="Gene3D" id="1.20.58.60">
    <property type="match status" value="4"/>
</dbReference>
<feature type="region of interest" description="Disordered" evidence="4">
    <location>
        <begin position="1"/>
        <end position="28"/>
    </location>
</feature>
<evidence type="ECO:0000256" key="4">
    <source>
        <dbReference type="SAM" id="MobiDB-lite"/>
    </source>
</evidence>
<evidence type="ECO:0000256" key="2">
    <source>
        <dbReference type="ARBA" id="ARBA00023319"/>
    </source>
</evidence>
<dbReference type="InterPro" id="IPR003598">
    <property type="entry name" value="Ig_sub2"/>
</dbReference>
<dbReference type="InterPro" id="IPR013098">
    <property type="entry name" value="Ig_I-set"/>
</dbReference>
<dbReference type="SMART" id="SM00150">
    <property type="entry name" value="SPEC"/>
    <property type="match status" value="5"/>
</dbReference>
<dbReference type="InterPro" id="IPR002017">
    <property type="entry name" value="Spectrin_repeat"/>
</dbReference>
<gene>
    <name evidence="6" type="ORF">EDS130_LOCUS31662</name>
</gene>
<dbReference type="InterPro" id="IPR003599">
    <property type="entry name" value="Ig_sub"/>
</dbReference>
<comment type="similarity">
    <text evidence="1">Belongs to the protein kinase superfamily. CAMK Ser/Thr protein kinase family.</text>
</comment>
<dbReference type="SUPFAM" id="SSF48726">
    <property type="entry name" value="Immunoglobulin"/>
    <property type="match status" value="2"/>
</dbReference>
<evidence type="ECO:0000313" key="7">
    <source>
        <dbReference type="Proteomes" id="UP000663852"/>
    </source>
</evidence>
<dbReference type="SUPFAM" id="SSF46966">
    <property type="entry name" value="Spectrin repeat"/>
    <property type="match status" value="4"/>
</dbReference>
<dbReference type="Gene3D" id="2.60.40.10">
    <property type="entry name" value="Immunoglobulins"/>
    <property type="match status" value="2"/>
</dbReference>
<dbReference type="FunFam" id="2.60.40.10:FF:000080">
    <property type="entry name" value="Myosin light chain kinase, smooth muscle"/>
    <property type="match status" value="1"/>
</dbReference>
<dbReference type="Pfam" id="PF25075">
    <property type="entry name" value="DUF7799"/>
    <property type="match status" value="1"/>
</dbReference>
<dbReference type="EMBL" id="CAJNOJ010000234">
    <property type="protein sequence ID" value="CAF1320992.1"/>
    <property type="molecule type" value="Genomic_DNA"/>
</dbReference>
<feature type="domain" description="Ig-like" evidence="5">
    <location>
        <begin position="1270"/>
        <end position="1359"/>
    </location>
</feature>
<evidence type="ECO:0000256" key="3">
    <source>
        <dbReference type="SAM" id="Coils"/>
    </source>
</evidence>
<dbReference type="SMART" id="SM00409">
    <property type="entry name" value="IG"/>
    <property type="match status" value="2"/>
</dbReference>
<feature type="coiled-coil region" evidence="3">
    <location>
        <begin position="759"/>
        <end position="793"/>
    </location>
</feature>
<keyword evidence="3" id="KW-0175">Coiled coil</keyword>
<dbReference type="Pfam" id="PF07679">
    <property type="entry name" value="I-set"/>
    <property type="match status" value="2"/>
</dbReference>
<evidence type="ECO:0000313" key="6">
    <source>
        <dbReference type="EMBL" id="CAF1320992.1"/>
    </source>
</evidence>
<dbReference type="InterPro" id="IPR056701">
    <property type="entry name" value="DUF7799"/>
</dbReference>
<dbReference type="Proteomes" id="UP000663852">
    <property type="component" value="Unassembled WGS sequence"/>
</dbReference>
<feature type="compositionally biased region" description="Polar residues" evidence="4">
    <location>
        <begin position="17"/>
        <end position="28"/>
    </location>
</feature>
<dbReference type="OrthoDB" id="5969272at2759"/>
<protein>
    <recommendedName>
        <fullName evidence="5">Ig-like domain-containing protein</fullName>
    </recommendedName>
</protein>
<dbReference type="PANTHER" id="PTHR47633">
    <property type="entry name" value="IMMUNOGLOBULIN"/>
    <property type="match status" value="1"/>
</dbReference>
<reference evidence="6" key="1">
    <citation type="submission" date="2021-02" db="EMBL/GenBank/DDBJ databases">
        <authorList>
            <person name="Nowell W R."/>
        </authorList>
    </citation>
    <scope>NUCLEOTIDE SEQUENCE</scope>
</reference>
<evidence type="ECO:0000256" key="1">
    <source>
        <dbReference type="ARBA" id="ARBA00006692"/>
    </source>
</evidence>
<name>A0A815FAJ1_ADIRI</name>
<organism evidence="6 7">
    <name type="scientific">Adineta ricciae</name>
    <name type="common">Rotifer</name>
    <dbReference type="NCBI Taxonomy" id="249248"/>
    <lineage>
        <taxon>Eukaryota</taxon>
        <taxon>Metazoa</taxon>
        <taxon>Spiralia</taxon>
        <taxon>Gnathifera</taxon>
        <taxon>Rotifera</taxon>
        <taxon>Eurotatoria</taxon>
        <taxon>Bdelloidea</taxon>
        <taxon>Adinetida</taxon>
        <taxon>Adinetidae</taxon>
        <taxon>Adineta</taxon>
    </lineage>
</organism>
<keyword evidence="2" id="KW-0393">Immunoglobulin domain</keyword>
<dbReference type="SMART" id="SM00408">
    <property type="entry name" value="IGc2"/>
    <property type="match status" value="2"/>
</dbReference>
<proteinExistence type="inferred from homology"/>
<accession>A0A815FAJ1</accession>
<dbReference type="InterPro" id="IPR007110">
    <property type="entry name" value="Ig-like_dom"/>
</dbReference>
<feature type="non-terminal residue" evidence="6">
    <location>
        <position position="1397"/>
    </location>
</feature>
<dbReference type="InterPro" id="IPR013783">
    <property type="entry name" value="Ig-like_fold"/>
</dbReference>
<sequence>MAEHEEQEHHHPHRTKASANVRSSSNGSISQVNVNVSDLDGIFNLNDNPPTTTTISTIAVQAGEARIVLAILRSSDIAQVRIQQMEPDLMDVGSNLSNTVKHQTVHEELISKLKAKQDHITELLTRADDLVTQQRSYNEVYEAMARSLGEAWKELNLQLEGRRNLLNQAIRYHTIAARFTDRVNTARTWFTSLENADFDKQSIHMLFDEHELFRKEVLEASLDTLNEGQLLLECVRKFGSFNEAINQHSTVAACYEIEHLLSLHHDERRQFEDEWDRNRKILSEYIQMSETKHEIDQLLNWLHERGQTYVENTDLGRTLDEIERLQTIHNDVENESQTIHDRVLRCMRAVDSWVHTGLSRADRLHAYAHTLLVLWEKYALKLDNRRRLLRLAHKFYVDSSNAFSVLDSFDTQLSTHSSNHLRSSEELLEEYQQMKEKLIQTTEIPLREGHILLEKSSNNNASTHMIRQRVHDLEKRIENIRHRLQEEHEKLDRQGSTLYQTFDNQCTRMQSWLHNVAERFLSSNRFLIDLSNPFDLTKQTNDFLESHQQIIEHDLKCREEDIHRLGTLVHELQSSNDRNCQVARKRFDGIFSLWQSLTDKIVRRHTLAQSYSDFRYQAEQLSNGLASIDDVISFRDNIDLLPESAVKHIEETWTNLRSSYHELIETSRSLRHALDTESEHVDLYSGDTHRAIFDQCEQTNRKFEQITSSFDLWIRRLADLKDFKNQWQQFMHDARNTIEKAHRFELHFNPPPMSSNDHIDRYQRLLSDFANSVQEITREIEDRLRTAEQLNMRGETNGQKEQIVNELIKAQQQYLSRINHTRTFLHSMINYYKNTSKIETQLINNNQTLSSLPNDIRSTEVLIRQYETERDRIMQTYEQCRQDALQAESKAKQCGQPSFINEIYLKQNEIESKYSQWQQLCEENRSKLKQRVEWCQFLDDKYKIVYEIGSLQQEIERRRQNIPQTYREALNRAETMHEITRLYDSCERAVRRFRTTAEIMIQQKHPEYEQVLYEVKDVEKKLSVVHVSVGDYREHVEKTTAYYKLLDEMERWHQQSSELLIEIGRDTVRCQTVSDTKNLLEKVSTAIDQGKEYEQEKMRYISTLAVEVFGPDEGQHRIKHVTARNIELINAFIKVHQDISVVQRNFEYRTDFFQEMKNPPAFVKPLIDATVNQGTKFTFECLIDGNEPMTITWLKNKIFISSLTHDIKYERGLATLTLVDVQRDDSAYYTCRANNSVGTTESSAYLIVRSNQSELPVVPIDNKFQQYHAPTFVEPLRSQNASIGSTVVFECIIYGEPTPHVIWERDGVEICEGDSLSDSVSKHQLYRLTLRHVQISDTGKYACRARNFSGEATSVADLCVYSNQQQHDFIMVSEYEPRLTEPLKASYIIREGQPVKL</sequence>
<dbReference type="FunFam" id="2.60.40.10:FF:000107">
    <property type="entry name" value="Myosin, light chain kinase a"/>
    <property type="match status" value="1"/>
</dbReference>
<dbReference type="PROSITE" id="PS50835">
    <property type="entry name" value="IG_LIKE"/>
    <property type="match status" value="2"/>
</dbReference>
<dbReference type="Pfam" id="PF00435">
    <property type="entry name" value="Spectrin"/>
    <property type="match status" value="1"/>
</dbReference>
<dbReference type="InterPro" id="IPR036179">
    <property type="entry name" value="Ig-like_dom_sf"/>
</dbReference>
<comment type="caution">
    <text evidence="6">The sequence shown here is derived from an EMBL/GenBank/DDBJ whole genome shotgun (WGS) entry which is preliminary data.</text>
</comment>
<evidence type="ECO:0000259" key="5">
    <source>
        <dbReference type="PROSITE" id="PS50835"/>
    </source>
</evidence>
<dbReference type="InterPro" id="IPR018159">
    <property type="entry name" value="Spectrin/alpha-actinin"/>
</dbReference>